<feature type="domain" description="Alpha/beta hydrolase fold-3" evidence="2">
    <location>
        <begin position="70"/>
        <end position="276"/>
    </location>
</feature>
<name>A0ABN2P047_9ACTN</name>
<dbReference type="RefSeq" id="WP_344003789.1">
    <property type="nucleotide sequence ID" value="NZ_BAAAMY010000002.1"/>
</dbReference>
<evidence type="ECO:0000313" key="4">
    <source>
        <dbReference type="Proteomes" id="UP001501612"/>
    </source>
</evidence>
<reference evidence="3 4" key="1">
    <citation type="journal article" date="2019" name="Int. J. Syst. Evol. Microbiol.">
        <title>The Global Catalogue of Microorganisms (GCM) 10K type strain sequencing project: providing services to taxonomists for standard genome sequencing and annotation.</title>
        <authorList>
            <consortium name="The Broad Institute Genomics Platform"/>
            <consortium name="The Broad Institute Genome Sequencing Center for Infectious Disease"/>
            <person name="Wu L."/>
            <person name="Ma J."/>
        </authorList>
    </citation>
    <scope>NUCLEOTIDE SEQUENCE [LARGE SCALE GENOMIC DNA]</scope>
    <source>
        <strain evidence="3 4">JCM 14046</strain>
    </source>
</reference>
<organism evidence="3 4">
    <name type="scientific">Nocardioides lentus</name>
    <dbReference type="NCBI Taxonomy" id="338077"/>
    <lineage>
        <taxon>Bacteria</taxon>
        <taxon>Bacillati</taxon>
        <taxon>Actinomycetota</taxon>
        <taxon>Actinomycetes</taxon>
        <taxon>Propionibacteriales</taxon>
        <taxon>Nocardioidaceae</taxon>
        <taxon>Nocardioides</taxon>
    </lineage>
</organism>
<dbReference type="Gene3D" id="3.40.50.1820">
    <property type="entry name" value="alpha/beta hydrolase"/>
    <property type="match status" value="1"/>
</dbReference>
<dbReference type="EMBL" id="BAAAMY010000002">
    <property type="protein sequence ID" value="GAA1908554.1"/>
    <property type="molecule type" value="Genomic_DNA"/>
</dbReference>
<dbReference type="Proteomes" id="UP001501612">
    <property type="component" value="Unassembled WGS sequence"/>
</dbReference>
<dbReference type="PANTHER" id="PTHR48081:SF8">
    <property type="entry name" value="ALPHA_BETA HYDROLASE FOLD-3 DOMAIN-CONTAINING PROTEIN-RELATED"/>
    <property type="match status" value="1"/>
</dbReference>
<protein>
    <submittedName>
        <fullName evidence="3">Alpha/beta hydrolase</fullName>
    </submittedName>
</protein>
<dbReference type="InterPro" id="IPR013094">
    <property type="entry name" value="AB_hydrolase_3"/>
</dbReference>
<evidence type="ECO:0000313" key="3">
    <source>
        <dbReference type="EMBL" id="GAA1908554.1"/>
    </source>
</evidence>
<gene>
    <name evidence="3" type="ORF">GCM10009737_06960</name>
</gene>
<dbReference type="PANTHER" id="PTHR48081">
    <property type="entry name" value="AB HYDROLASE SUPERFAMILY PROTEIN C4A8.06C"/>
    <property type="match status" value="1"/>
</dbReference>
<evidence type="ECO:0000256" key="1">
    <source>
        <dbReference type="ARBA" id="ARBA00022801"/>
    </source>
</evidence>
<dbReference type="Pfam" id="PF07859">
    <property type="entry name" value="Abhydrolase_3"/>
    <property type="match status" value="1"/>
</dbReference>
<evidence type="ECO:0000259" key="2">
    <source>
        <dbReference type="Pfam" id="PF07859"/>
    </source>
</evidence>
<sequence>MATPFHPDLARARLIPRFSLTPALARLVRRLPSRTATPPATVTVREVRLSPTVTARHLRPAGVDGPVPTLLWLHGGGHLGGRPEQDDAQNITFVEQLGIGVAALRYRLGADAPHPASTDDAYAGLVALRDRADELGVDTARLAIGGSSAGGGLAAALALLAHDRGEVPVAFQLLTYPMLDDRTAARRVDDRRTRIWSAGSNRLGWSTYLGTQPGSPDVSPYAAPARREDLSGLPPAWIGVGDLDLFHAEDLTYARRLREAGVDCEVTEVPGAFHGFDVVFATAPVSRGFRDAQVAALRRAGIVAR</sequence>
<dbReference type="InterPro" id="IPR050300">
    <property type="entry name" value="GDXG_lipolytic_enzyme"/>
</dbReference>
<comment type="caution">
    <text evidence="3">The sequence shown here is derived from an EMBL/GenBank/DDBJ whole genome shotgun (WGS) entry which is preliminary data.</text>
</comment>
<dbReference type="GO" id="GO:0016787">
    <property type="term" value="F:hydrolase activity"/>
    <property type="evidence" value="ECO:0007669"/>
    <property type="project" value="UniProtKB-KW"/>
</dbReference>
<dbReference type="InterPro" id="IPR029058">
    <property type="entry name" value="AB_hydrolase_fold"/>
</dbReference>
<accession>A0ABN2P047</accession>
<dbReference type="SUPFAM" id="SSF53474">
    <property type="entry name" value="alpha/beta-Hydrolases"/>
    <property type="match status" value="1"/>
</dbReference>
<keyword evidence="4" id="KW-1185">Reference proteome</keyword>
<keyword evidence="1 3" id="KW-0378">Hydrolase</keyword>
<proteinExistence type="predicted"/>